<dbReference type="SUPFAM" id="SSF57716">
    <property type="entry name" value="Glucocorticoid receptor-like (DNA-binding domain)"/>
    <property type="match status" value="1"/>
</dbReference>
<protein>
    <recommendedName>
        <fullName evidence="3">THAP-type domain-containing protein</fullName>
    </recommendedName>
</protein>
<dbReference type="AlphaFoldDB" id="A0AAV8YBZ1"/>
<dbReference type="Proteomes" id="UP001162162">
    <property type="component" value="Unassembled WGS sequence"/>
</dbReference>
<reference evidence="1" key="1">
    <citation type="journal article" date="2023" name="Insect Mol. Biol.">
        <title>Genome sequencing provides insights into the evolution of gene families encoding plant cell wall-degrading enzymes in longhorned beetles.</title>
        <authorList>
            <person name="Shin N.R."/>
            <person name="Okamura Y."/>
            <person name="Kirsch R."/>
            <person name="Pauchet Y."/>
        </authorList>
    </citation>
    <scope>NUCLEOTIDE SEQUENCE</scope>
    <source>
        <strain evidence="1">AMC_N1</strain>
    </source>
</reference>
<accession>A0AAV8YBZ1</accession>
<evidence type="ECO:0008006" key="3">
    <source>
        <dbReference type="Google" id="ProtNLM"/>
    </source>
</evidence>
<dbReference type="EMBL" id="JAPWTK010000135">
    <property type="protein sequence ID" value="KAJ8948482.1"/>
    <property type="molecule type" value="Genomic_DNA"/>
</dbReference>
<feature type="non-terminal residue" evidence="1">
    <location>
        <position position="91"/>
    </location>
</feature>
<sequence length="91" mass="10145">MRAIGRDPKDNLAITHNAICSDHFTSDSYLHVDDKKVLKKSALPSVNLKPVKRTYHEYRSDVGLDVGTACLDVCQPSTSRTPMFSEAHQES</sequence>
<name>A0AAV8YBZ1_9CUCU</name>
<keyword evidence="2" id="KW-1185">Reference proteome</keyword>
<proteinExistence type="predicted"/>
<gene>
    <name evidence="1" type="ORF">NQ318_000018</name>
</gene>
<comment type="caution">
    <text evidence="1">The sequence shown here is derived from an EMBL/GenBank/DDBJ whole genome shotgun (WGS) entry which is preliminary data.</text>
</comment>
<evidence type="ECO:0000313" key="1">
    <source>
        <dbReference type="EMBL" id="KAJ8948482.1"/>
    </source>
</evidence>
<evidence type="ECO:0000313" key="2">
    <source>
        <dbReference type="Proteomes" id="UP001162162"/>
    </source>
</evidence>
<organism evidence="1 2">
    <name type="scientific">Aromia moschata</name>
    <dbReference type="NCBI Taxonomy" id="1265417"/>
    <lineage>
        <taxon>Eukaryota</taxon>
        <taxon>Metazoa</taxon>
        <taxon>Ecdysozoa</taxon>
        <taxon>Arthropoda</taxon>
        <taxon>Hexapoda</taxon>
        <taxon>Insecta</taxon>
        <taxon>Pterygota</taxon>
        <taxon>Neoptera</taxon>
        <taxon>Endopterygota</taxon>
        <taxon>Coleoptera</taxon>
        <taxon>Polyphaga</taxon>
        <taxon>Cucujiformia</taxon>
        <taxon>Chrysomeloidea</taxon>
        <taxon>Cerambycidae</taxon>
        <taxon>Cerambycinae</taxon>
        <taxon>Callichromatini</taxon>
        <taxon>Aromia</taxon>
    </lineage>
</organism>